<dbReference type="EMBL" id="HG994369">
    <property type="protein sequence ID" value="CAF1934007.1"/>
    <property type="molecule type" value="Genomic_DNA"/>
</dbReference>
<sequence length="189" mass="21199">MAINLINPPVSFLSSGAARIQRPLRKICWMLIFPINKLLRDAAATKRIFAVVIQNYPDLAQLDFGSVSRIQRAEGDIQDYCKVYLRGSTCEAFSTHEQEEQAKCRMQNQGYTYRFMFLAVSHEGKTNANGAGDETFRFWNVFPSMKAQALVQRTRQGSIGVSIFSFKTFPPSISELGSHSGSEVLSQGF</sequence>
<dbReference type="AlphaFoldDB" id="A0A816LAE7"/>
<accession>A0A816LAE7</accession>
<organism evidence="1">
    <name type="scientific">Brassica napus</name>
    <name type="common">Rape</name>
    <dbReference type="NCBI Taxonomy" id="3708"/>
    <lineage>
        <taxon>Eukaryota</taxon>
        <taxon>Viridiplantae</taxon>
        <taxon>Streptophyta</taxon>
        <taxon>Embryophyta</taxon>
        <taxon>Tracheophyta</taxon>
        <taxon>Spermatophyta</taxon>
        <taxon>Magnoliopsida</taxon>
        <taxon>eudicotyledons</taxon>
        <taxon>Gunneridae</taxon>
        <taxon>Pentapetalae</taxon>
        <taxon>rosids</taxon>
        <taxon>malvids</taxon>
        <taxon>Brassicales</taxon>
        <taxon>Brassicaceae</taxon>
        <taxon>Brassiceae</taxon>
        <taxon>Brassica</taxon>
    </lineage>
</organism>
<gene>
    <name evidence="1" type="ORF">DARMORV10_C05P50110.1</name>
</gene>
<proteinExistence type="predicted"/>
<name>A0A816LAE7_BRANA</name>
<evidence type="ECO:0000313" key="1">
    <source>
        <dbReference type="EMBL" id="CAF1934007.1"/>
    </source>
</evidence>
<protein>
    <submittedName>
        <fullName evidence="1">(rape) hypothetical protein</fullName>
    </submittedName>
</protein>
<dbReference type="Proteomes" id="UP001295469">
    <property type="component" value="Chromosome C05"/>
</dbReference>
<reference evidence="1" key="1">
    <citation type="submission" date="2021-01" db="EMBL/GenBank/DDBJ databases">
        <authorList>
            <consortium name="Genoscope - CEA"/>
            <person name="William W."/>
        </authorList>
    </citation>
    <scope>NUCLEOTIDE SEQUENCE</scope>
</reference>